<evidence type="ECO:0000256" key="3">
    <source>
        <dbReference type="RuleBase" id="RU004439"/>
    </source>
</evidence>
<feature type="signal peptide" evidence="6">
    <location>
        <begin position="1"/>
        <end position="22"/>
    </location>
</feature>
<reference evidence="8 9" key="1">
    <citation type="submission" date="2021-06" db="EMBL/GenBank/DDBJ databases">
        <title>Chromosome-level genome assembly of the red-tail catfish (Hemibagrus wyckioides).</title>
        <authorList>
            <person name="Shao F."/>
        </authorList>
    </citation>
    <scope>NUCLEOTIDE SEQUENCE [LARGE SCALE GENOMIC DNA]</scope>
    <source>
        <strain evidence="8">EC202008001</strain>
        <tissue evidence="8">Blood</tissue>
    </source>
</reference>
<dbReference type="GO" id="GO:0006955">
    <property type="term" value="P:immune response"/>
    <property type="evidence" value="ECO:0007669"/>
    <property type="project" value="TreeGrafter"/>
</dbReference>
<evidence type="ECO:0000313" key="9">
    <source>
        <dbReference type="Proteomes" id="UP000824219"/>
    </source>
</evidence>
<dbReference type="EMBL" id="JAHKSW010000014">
    <property type="protein sequence ID" value="KAG7324661.1"/>
    <property type="molecule type" value="Genomic_DNA"/>
</dbReference>
<evidence type="ECO:0000256" key="6">
    <source>
        <dbReference type="SAM" id="SignalP"/>
    </source>
</evidence>
<dbReference type="Pfam" id="PF07654">
    <property type="entry name" value="C1-set"/>
    <property type="match status" value="1"/>
</dbReference>
<name>A0A9D3NLB2_9TELE</name>
<dbReference type="InterPro" id="IPR037055">
    <property type="entry name" value="MHC_I-like_Ag-recog_sf"/>
</dbReference>
<dbReference type="PROSITE" id="PS00290">
    <property type="entry name" value="IG_MHC"/>
    <property type="match status" value="1"/>
</dbReference>
<proteinExistence type="inferred from homology"/>
<dbReference type="InterPro" id="IPR007110">
    <property type="entry name" value="Ig-like_dom"/>
</dbReference>
<dbReference type="Proteomes" id="UP000824219">
    <property type="component" value="Linkage Group LG14"/>
</dbReference>
<dbReference type="FunFam" id="3.30.500.10:FF:000005">
    <property type="entry name" value="MHC class I antigen ZKA transcript variant 1"/>
    <property type="match status" value="1"/>
</dbReference>
<dbReference type="InterPro" id="IPR036179">
    <property type="entry name" value="Ig-like_dom_sf"/>
</dbReference>
<dbReference type="PANTHER" id="PTHR16675:SF193">
    <property type="entry name" value="LOC571647 PROTEIN-RELATED"/>
    <property type="match status" value="1"/>
</dbReference>
<dbReference type="PANTHER" id="PTHR16675">
    <property type="entry name" value="MHC CLASS I-RELATED"/>
    <property type="match status" value="1"/>
</dbReference>
<evidence type="ECO:0000256" key="4">
    <source>
        <dbReference type="SAM" id="MobiDB-lite"/>
    </source>
</evidence>
<dbReference type="Gene3D" id="3.30.500.10">
    <property type="entry name" value="MHC class I-like antigen recognition-like"/>
    <property type="match status" value="1"/>
</dbReference>
<dbReference type="SUPFAM" id="SSF48726">
    <property type="entry name" value="Immunoglobulin"/>
    <property type="match status" value="1"/>
</dbReference>
<dbReference type="Pfam" id="PF00129">
    <property type="entry name" value="MHC_I"/>
    <property type="match status" value="1"/>
</dbReference>
<feature type="compositionally biased region" description="Polar residues" evidence="4">
    <location>
        <begin position="410"/>
        <end position="439"/>
    </location>
</feature>
<dbReference type="GO" id="GO:0005615">
    <property type="term" value="C:extracellular space"/>
    <property type="evidence" value="ECO:0007669"/>
    <property type="project" value="TreeGrafter"/>
</dbReference>
<keyword evidence="5" id="KW-0812">Transmembrane</keyword>
<dbReference type="InterPro" id="IPR011161">
    <property type="entry name" value="MHC_I-like_Ag-recog"/>
</dbReference>
<feature type="chain" id="PRO_5039327613" description="Ig-like domain-containing protein" evidence="6">
    <location>
        <begin position="23"/>
        <end position="479"/>
    </location>
</feature>
<dbReference type="AlphaFoldDB" id="A0A9D3NLB2"/>
<keyword evidence="2" id="KW-0393">Immunoglobulin domain</keyword>
<evidence type="ECO:0000313" key="8">
    <source>
        <dbReference type="EMBL" id="KAG7324661.1"/>
    </source>
</evidence>
<feature type="domain" description="Ig-like" evidence="7">
    <location>
        <begin position="212"/>
        <end position="301"/>
    </location>
</feature>
<feature type="compositionally biased region" description="Low complexity" evidence="4">
    <location>
        <begin position="440"/>
        <end position="460"/>
    </location>
</feature>
<feature type="compositionally biased region" description="Low complexity" evidence="4">
    <location>
        <begin position="390"/>
        <end position="399"/>
    </location>
</feature>
<dbReference type="SUPFAM" id="SSF54452">
    <property type="entry name" value="MHC antigen-recognition domain"/>
    <property type="match status" value="1"/>
</dbReference>
<dbReference type="PRINTS" id="PR01638">
    <property type="entry name" value="MHCCLASSI"/>
</dbReference>
<feature type="region of interest" description="Disordered" evidence="4">
    <location>
        <begin position="390"/>
        <end position="479"/>
    </location>
</feature>
<dbReference type="InterPro" id="IPR001039">
    <property type="entry name" value="MHC_I_a_a1/a2"/>
</dbReference>
<dbReference type="InterPro" id="IPR003006">
    <property type="entry name" value="Ig/MHC_CS"/>
</dbReference>
<evidence type="ECO:0000256" key="1">
    <source>
        <dbReference type="ARBA" id="ARBA00023180"/>
    </source>
</evidence>
<keyword evidence="6" id="KW-0732">Signal</keyword>
<dbReference type="InterPro" id="IPR050208">
    <property type="entry name" value="MHC_class-I_related"/>
</dbReference>
<evidence type="ECO:0000256" key="5">
    <source>
        <dbReference type="SAM" id="Phobius"/>
    </source>
</evidence>
<gene>
    <name evidence="8" type="ORF">KOW79_012677</name>
</gene>
<keyword evidence="5" id="KW-1133">Transmembrane helix</keyword>
<evidence type="ECO:0000259" key="7">
    <source>
        <dbReference type="PROSITE" id="PS50835"/>
    </source>
</evidence>
<dbReference type="SMART" id="SM00407">
    <property type="entry name" value="IGc1"/>
    <property type="match status" value="1"/>
</dbReference>
<protein>
    <recommendedName>
        <fullName evidence="7">Ig-like domain-containing protein</fullName>
    </recommendedName>
</protein>
<dbReference type="PROSITE" id="PS50835">
    <property type="entry name" value="IG_LIKE"/>
    <property type="match status" value="1"/>
</dbReference>
<feature type="transmembrane region" description="Helical" evidence="5">
    <location>
        <begin position="317"/>
        <end position="343"/>
    </location>
</feature>
<dbReference type="InterPro" id="IPR011162">
    <property type="entry name" value="MHC_I/II-like_Ag-recog"/>
</dbReference>
<keyword evidence="5" id="KW-0472">Membrane</keyword>
<organism evidence="8 9">
    <name type="scientific">Hemibagrus wyckioides</name>
    <dbReference type="NCBI Taxonomy" id="337641"/>
    <lineage>
        <taxon>Eukaryota</taxon>
        <taxon>Metazoa</taxon>
        <taxon>Chordata</taxon>
        <taxon>Craniata</taxon>
        <taxon>Vertebrata</taxon>
        <taxon>Euteleostomi</taxon>
        <taxon>Actinopterygii</taxon>
        <taxon>Neopterygii</taxon>
        <taxon>Teleostei</taxon>
        <taxon>Ostariophysi</taxon>
        <taxon>Siluriformes</taxon>
        <taxon>Bagridae</taxon>
        <taxon>Hemibagrus</taxon>
    </lineage>
</organism>
<dbReference type="InterPro" id="IPR003597">
    <property type="entry name" value="Ig_C1-set"/>
</dbReference>
<dbReference type="GO" id="GO:0009897">
    <property type="term" value="C:external side of plasma membrane"/>
    <property type="evidence" value="ECO:0007669"/>
    <property type="project" value="TreeGrafter"/>
</dbReference>
<evidence type="ECO:0000256" key="2">
    <source>
        <dbReference type="ARBA" id="ARBA00023319"/>
    </source>
</evidence>
<dbReference type="InterPro" id="IPR013783">
    <property type="entry name" value="Ig-like_fold"/>
</dbReference>
<dbReference type="OrthoDB" id="8890485at2759"/>
<dbReference type="Gene3D" id="2.60.40.10">
    <property type="entry name" value="Immunoglobulins"/>
    <property type="match status" value="1"/>
</dbReference>
<comment type="caution">
    <text evidence="8">The sequence shown here is derived from an EMBL/GenBank/DDBJ whole genome shotgun (WGS) entry which is preliminary data.</text>
</comment>
<keyword evidence="9" id="KW-1185">Reference proteome</keyword>
<sequence>MGWISVVFLAALLVCAVVPAFSGEHSLFYTYTALSKPIDLPGIYEFTALGMLDDRELDYYNSKTQAKIPKQDWMKEKLGQDYWDKGTQSRKSKEQWFKVNVDILMDRMRHNKSDLHVLQWRHGCVTEGENGNRKFVRGIDEYSYDGSEFLSFDEENSRWIAPVQAAEPTKKKWDEVPILNTYTKSYLEKECVDWLIKFMDYGQEEMKKQAEPVVHIFAKKSVKDPKRLTLTCLATGFYPKDIEMYLRKGKTNLPDHLVATTGVRPNGDGTYQQRKSVEILENEKELYDCYVNHITLKKPIITPPGEEIPCLDCSGPMIQGVVIGGVIGVVITLIVVAVVVYILKKKGKIPWSRNGSCATIGAVAVPLMEPVPAPAPGSLPVSALVSVSVSNPAPAPASNDAEKESDDSSNTDSGADSSNDGSRQGSQDNVNKGIKSSQPPESNSPDSGCSSDSSRQGSQENIDEKSPMLQDPDNPDGEV</sequence>
<accession>A0A9D3NLB2</accession>
<comment type="similarity">
    <text evidence="3">Belongs to the MHC class I family.</text>
</comment>
<keyword evidence="1" id="KW-0325">Glycoprotein</keyword>